<name>A0ABN9UYP7_9DINO</name>
<evidence type="ECO:0000313" key="3">
    <source>
        <dbReference type="Proteomes" id="UP001189429"/>
    </source>
</evidence>
<keyword evidence="1" id="KW-0732">Signal</keyword>
<evidence type="ECO:0000313" key="2">
    <source>
        <dbReference type="EMBL" id="CAK0865411.1"/>
    </source>
</evidence>
<accession>A0ABN9UYP7</accession>
<feature type="chain" id="PRO_5046927435" evidence="1">
    <location>
        <begin position="26"/>
        <end position="103"/>
    </location>
</feature>
<proteinExistence type="predicted"/>
<dbReference type="Proteomes" id="UP001189429">
    <property type="component" value="Unassembled WGS sequence"/>
</dbReference>
<comment type="caution">
    <text evidence="2">The sequence shown here is derived from an EMBL/GenBank/DDBJ whole genome shotgun (WGS) entry which is preliminary data.</text>
</comment>
<keyword evidence="3" id="KW-1185">Reference proteome</keyword>
<protein>
    <submittedName>
        <fullName evidence="2">Uncharacterized protein</fullName>
    </submittedName>
</protein>
<gene>
    <name evidence="2" type="ORF">PCOR1329_LOCUS52938</name>
</gene>
<organism evidence="2 3">
    <name type="scientific">Prorocentrum cordatum</name>
    <dbReference type="NCBI Taxonomy" id="2364126"/>
    <lineage>
        <taxon>Eukaryota</taxon>
        <taxon>Sar</taxon>
        <taxon>Alveolata</taxon>
        <taxon>Dinophyceae</taxon>
        <taxon>Prorocentrales</taxon>
        <taxon>Prorocentraceae</taxon>
        <taxon>Prorocentrum</taxon>
    </lineage>
</organism>
<dbReference type="EMBL" id="CAUYUJ010016449">
    <property type="protein sequence ID" value="CAK0865411.1"/>
    <property type="molecule type" value="Genomic_DNA"/>
</dbReference>
<feature type="signal peptide" evidence="1">
    <location>
        <begin position="1"/>
        <end position="25"/>
    </location>
</feature>
<evidence type="ECO:0000256" key="1">
    <source>
        <dbReference type="SAM" id="SignalP"/>
    </source>
</evidence>
<reference evidence="2" key="1">
    <citation type="submission" date="2023-10" db="EMBL/GenBank/DDBJ databases">
        <authorList>
            <person name="Chen Y."/>
            <person name="Shah S."/>
            <person name="Dougan E. K."/>
            <person name="Thang M."/>
            <person name="Chan C."/>
        </authorList>
    </citation>
    <scope>NUCLEOTIDE SEQUENCE [LARGE SCALE GENOMIC DNA]</scope>
</reference>
<sequence length="103" mass="10968">MCPGGRLSMCVVAWWLFSFARPLAAFRDVGADVQGEISAFLEHNGLARDSPSIPVFGASDGHEGTVGSAPPPDLTRVKKKEQNLWRLFLAGTGMALPLEVAAT</sequence>